<dbReference type="PROSITE" id="PS51000">
    <property type="entry name" value="HTH_DEOR_2"/>
    <property type="match status" value="1"/>
</dbReference>
<dbReference type="Pfam" id="PF13280">
    <property type="entry name" value="WYL"/>
    <property type="match status" value="1"/>
</dbReference>
<evidence type="ECO:0000256" key="1">
    <source>
        <dbReference type="ARBA" id="ARBA00023015"/>
    </source>
</evidence>
<dbReference type="InterPro" id="IPR036388">
    <property type="entry name" value="WH-like_DNA-bd_sf"/>
</dbReference>
<evidence type="ECO:0000259" key="3">
    <source>
        <dbReference type="PROSITE" id="PS51000"/>
    </source>
</evidence>
<sequence>MLQGKDLKFNRILSIYQRLIEGRVLNKQQLALEFGVSEKSIQRDIEHLNIYLGEQTERADLMIKYSRKQGGYILENAEQYHLRREDIFAIIKVMLGTRAFNQKEMNDLINMLLRQMDQSNQKMIKELIGNELLNYVPLQHNEELLTKVWEFSEIIQRRQVIEMSYTREDFITIKRYLQPVGIIFSEYYFYLIAYMEELKPNALDYNHVKDDHLRIFRIDRFNDYKVINRNFYVPYSNRFEEGEFRKRIQFMYLGELLRVKFEFYGPRIEPVLDRLPTATIIEQDFNKFVVEAEVYGRGIDMWLRSQGSAVKVLSPSSLVDEMKKEAQRVLELYLE</sequence>
<comment type="caution">
    <text evidence="4">The sequence shown here is derived from an EMBL/GenBank/DDBJ whole genome shotgun (WGS) entry which is preliminary data.</text>
</comment>
<evidence type="ECO:0000313" key="4">
    <source>
        <dbReference type="EMBL" id="MTK21352.1"/>
    </source>
</evidence>
<proteinExistence type="predicted"/>
<dbReference type="InterPro" id="IPR057727">
    <property type="entry name" value="WCX_dom"/>
</dbReference>
<reference evidence="4 5" key="1">
    <citation type="journal article" date="2019" name="Nat. Med.">
        <title>A library of human gut bacterial isolates paired with longitudinal multiomics data enables mechanistic microbiome research.</title>
        <authorList>
            <person name="Poyet M."/>
            <person name="Groussin M."/>
            <person name="Gibbons S.M."/>
            <person name="Avila-Pacheco J."/>
            <person name="Jiang X."/>
            <person name="Kearney S.M."/>
            <person name="Perrotta A.R."/>
            <person name="Berdy B."/>
            <person name="Zhao S."/>
            <person name="Lieberman T.D."/>
            <person name="Swanson P.K."/>
            <person name="Smith M."/>
            <person name="Roesemann S."/>
            <person name="Alexander J.E."/>
            <person name="Rich S.A."/>
            <person name="Livny J."/>
            <person name="Vlamakis H."/>
            <person name="Clish C."/>
            <person name="Bullock K."/>
            <person name="Deik A."/>
            <person name="Scott J."/>
            <person name="Pierce K.A."/>
            <person name="Xavier R.J."/>
            <person name="Alm E.J."/>
        </authorList>
    </citation>
    <scope>NUCLEOTIDE SEQUENCE [LARGE SCALE GENOMIC DNA]</scope>
    <source>
        <strain evidence="4 5">BIOML-A198</strain>
    </source>
</reference>
<dbReference type="EMBL" id="WMQE01000015">
    <property type="protein sequence ID" value="MTK21352.1"/>
    <property type="molecule type" value="Genomic_DNA"/>
</dbReference>
<dbReference type="PANTHER" id="PTHR34580">
    <property type="match status" value="1"/>
</dbReference>
<feature type="domain" description="HTH deoR-type" evidence="3">
    <location>
        <begin position="8"/>
        <end position="74"/>
    </location>
</feature>
<accession>A0A9X4XHL3</accession>
<evidence type="ECO:0000256" key="2">
    <source>
        <dbReference type="ARBA" id="ARBA00023163"/>
    </source>
</evidence>
<dbReference type="InterPro" id="IPR001034">
    <property type="entry name" value="DeoR_HTH"/>
</dbReference>
<name>A0A9X4XHL3_9FIRM</name>
<organism evidence="4 5">
    <name type="scientific">Turicibacter sanguinis</name>
    <dbReference type="NCBI Taxonomy" id="154288"/>
    <lineage>
        <taxon>Bacteria</taxon>
        <taxon>Bacillati</taxon>
        <taxon>Bacillota</taxon>
        <taxon>Erysipelotrichia</taxon>
        <taxon>Erysipelotrichales</taxon>
        <taxon>Turicibacteraceae</taxon>
        <taxon>Turicibacter</taxon>
    </lineage>
</organism>
<dbReference type="Pfam" id="PF25583">
    <property type="entry name" value="WCX"/>
    <property type="match status" value="1"/>
</dbReference>
<dbReference type="InterPro" id="IPR051534">
    <property type="entry name" value="CBASS_pafABC_assoc_protein"/>
</dbReference>
<keyword evidence="2" id="KW-0804">Transcription</keyword>
<dbReference type="RefSeq" id="WP_006784354.1">
    <property type="nucleotide sequence ID" value="NZ_CABJBH010000011.1"/>
</dbReference>
<evidence type="ECO:0000313" key="5">
    <source>
        <dbReference type="Proteomes" id="UP000487649"/>
    </source>
</evidence>
<keyword evidence="1" id="KW-0805">Transcription regulation</keyword>
<dbReference type="AlphaFoldDB" id="A0A9X4XHL3"/>
<dbReference type="Proteomes" id="UP000487649">
    <property type="component" value="Unassembled WGS sequence"/>
</dbReference>
<protein>
    <submittedName>
        <fullName evidence="4">WYL domain-containing protein</fullName>
    </submittedName>
</protein>
<gene>
    <name evidence="4" type="ORF">GMA92_07955</name>
</gene>
<dbReference type="Gene3D" id="1.10.10.10">
    <property type="entry name" value="Winged helix-like DNA-binding domain superfamily/Winged helix DNA-binding domain"/>
    <property type="match status" value="1"/>
</dbReference>
<dbReference type="PROSITE" id="PS52050">
    <property type="entry name" value="WYL"/>
    <property type="match status" value="1"/>
</dbReference>
<dbReference type="PANTHER" id="PTHR34580:SF1">
    <property type="entry name" value="PROTEIN PAFC"/>
    <property type="match status" value="1"/>
</dbReference>
<dbReference type="GO" id="GO:0003700">
    <property type="term" value="F:DNA-binding transcription factor activity"/>
    <property type="evidence" value="ECO:0007669"/>
    <property type="project" value="InterPro"/>
</dbReference>
<dbReference type="InterPro" id="IPR026881">
    <property type="entry name" value="WYL_dom"/>
</dbReference>